<evidence type="ECO:0000313" key="5">
    <source>
        <dbReference type="Proteomes" id="UP001642360"/>
    </source>
</evidence>
<dbReference type="PANTHER" id="PTHR47186">
    <property type="entry name" value="LEUCINE-RICH REPEAT-CONTAINING PROTEIN 57"/>
    <property type="match status" value="1"/>
</dbReference>
<reference evidence="4 5" key="1">
    <citation type="submission" date="2024-02" db="EMBL/GenBank/DDBJ databases">
        <authorList>
            <person name="Vignale AGUSTIN F."/>
            <person name="Sosa J E."/>
            <person name="Modenutti C."/>
        </authorList>
    </citation>
    <scope>NUCLEOTIDE SEQUENCE [LARGE SCALE GENOMIC DNA]</scope>
</reference>
<comment type="caution">
    <text evidence="4">The sequence shown here is derived from an EMBL/GenBank/DDBJ whole genome shotgun (WGS) entry which is preliminary data.</text>
</comment>
<dbReference type="EMBL" id="CAUOFW020001054">
    <property type="protein sequence ID" value="CAK9140529.1"/>
    <property type="molecule type" value="Genomic_DNA"/>
</dbReference>
<dbReference type="Proteomes" id="UP001642360">
    <property type="component" value="Unassembled WGS sequence"/>
</dbReference>
<feature type="domain" description="Disease resistance R13L4/SHOC-2-like LRR" evidence="3">
    <location>
        <begin position="1"/>
        <end position="194"/>
    </location>
</feature>
<accession>A0ABC8RC24</accession>
<feature type="region of interest" description="Disordered" evidence="2">
    <location>
        <begin position="267"/>
        <end position="289"/>
    </location>
</feature>
<evidence type="ECO:0000259" key="3">
    <source>
        <dbReference type="Pfam" id="PF23598"/>
    </source>
</evidence>
<feature type="compositionally biased region" description="Basic and acidic residues" evidence="2">
    <location>
        <begin position="279"/>
        <end position="289"/>
    </location>
</feature>
<dbReference type="InterPro" id="IPR032675">
    <property type="entry name" value="LRR_dom_sf"/>
</dbReference>
<gene>
    <name evidence="4" type="ORF">ILEXP_LOCUS7987</name>
</gene>
<dbReference type="InterPro" id="IPR055414">
    <property type="entry name" value="LRR_R13L4/SHOC2-like"/>
</dbReference>
<proteinExistence type="predicted"/>
<dbReference type="PANTHER" id="PTHR47186:SF57">
    <property type="entry name" value="OS02G0478300 PROTEIN"/>
    <property type="match status" value="1"/>
</dbReference>
<dbReference type="Gene3D" id="3.80.10.10">
    <property type="entry name" value="Ribonuclease Inhibitor"/>
    <property type="match status" value="1"/>
</dbReference>
<dbReference type="SUPFAM" id="SSF52058">
    <property type="entry name" value="L domain-like"/>
    <property type="match status" value="1"/>
</dbReference>
<protein>
    <recommendedName>
        <fullName evidence="3">Disease resistance R13L4/SHOC-2-like LRR domain-containing protein</fullName>
    </recommendedName>
</protein>
<name>A0ABC8RC24_9AQUA</name>
<dbReference type="AlphaFoldDB" id="A0ABC8RC24"/>
<evidence type="ECO:0000313" key="4">
    <source>
        <dbReference type="EMBL" id="CAK9140529.1"/>
    </source>
</evidence>
<dbReference type="Pfam" id="PF23598">
    <property type="entry name" value="LRR_14"/>
    <property type="match status" value="1"/>
</dbReference>
<organism evidence="4 5">
    <name type="scientific">Ilex paraguariensis</name>
    <name type="common">yerba mate</name>
    <dbReference type="NCBI Taxonomy" id="185542"/>
    <lineage>
        <taxon>Eukaryota</taxon>
        <taxon>Viridiplantae</taxon>
        <taxon>Streptophyta</taxon>
        <taxon>Embryophyta</taxon>
        <taxon>Tracheophyta</taxon>
        <taxon>Spermatophyta</taxon>
        <taxon>Magnoliopsida</taxon>
        <taxon>eudicotyledons</taxon>
        <taxon>Gunneridae</taxon>
        <taxon>Pentapetalae</taxon>
        <taxon>asterids</taxon>
        <taxon>campanulids</taxon>
        <taxon>Aquifoliales</taxon>
        <taxon>Aquifoliaceae</taxon>
        <taxon>Ilex</taxon>
    </lineage>
</organism>
<sequence>MRETKVRFVPRSIGKLQNLETLDLKHTQVTTLPIEIGKLQKLRYLVFHGGFEVPAEIGNLSFLQKLERIDADQFNGNSIVGEVGKLTQLKSLKISELRTEDGKILCSSLENLSNLCSFGVSSTFTERFELLDLKTLSSGPPLLRKLSLAGRLEMTPHWMASLHSLVFLRLAGSGLRDGHPLQCLQGLYNLKSLRCVRFEQGATPHLERLNIWYCDLRGYPFGIEHLTNLRSIELVYVDLIKPQNLSDGDKDAWNDNKFAHIPRRDIRSYQRLPGHPSSNKKEKLKSVSS</sequence>
<evidence type="ECO:0000256" key="2">
    <source>
        <dbReference type="SAM" id="MobiDB-lite"/>
    </source>
</evidence>
<keyword evidence="1" id="KW-0677">Repeat</keyword>
<evidence type="ECO:0000256" key="1">
    <source>
        <dbReference type="ARBA" id="ARBA00022737"/>
    </source>
</evidence>
<keyword evidence="5" id="KW-1185">Reference proteome</keyword>